<gene>
    <name evidence="2" type="ORF">J5Y09_00760</name>
</gene>
<reference evidence="2 3" key="1">
    <citation type="submission" date="2021-03" db="EMBL/GenBank/DDBJ databases">
        <authorList>
            <person name="So Y."/>
        </authorList>
    </citation>
    <scope>NUCLEOTIDE SEQUENCE [LARGE SCALE GENOMIC DNA]</scope>
    <source>
        <strain evidence="2 3">PWR1</strain>
    </source>
</reference>
<protein>
    <recommendedName>
        <fullName evidence="4">Alpha/beta hydrolase</fullName>
    </recommendedName>
</protein>
<dbReference type="EMBL" id="JAGIYZ010000001">
    <property type="protein sequence ID" value="MBP0462427.1"/>
    <property type="molecule type" value="Genomic_DNA"/>
</dbReference>
<evidence type="ECO:0008006" key="4">
    <source>
        <dbReference type="Google" id="ProtNLM"/>
    </source>
</evidence>
<accession>A0ABS4AME8</accession>
<dbReference type="Proteomes" id="UP000680815">
    <property type="component" value="Unassembled WGS sequence"/>
</dbReference>
<sequence length="231" mass="22974">MRTIPSLTTAAAALAAMLAAGPARAQFAAIDLVWVQPVAAPDAPRPCTRMLVLTAPRDWADGDAAVLVLAPETMANAARPVVQALVDQEAAVLDYSSGFGGCGDVSSVAPDPVGEALGGLLALKEAGAGLVIAVGLGASGQAVLDAAREEVAARFLGPDGPRFAAAAALMGEGPAAFRMGRAPAAEDRWADRAPLLCATIAARQGAAAQAACLAALAPPAAEAQASLRPRP</sequence>
<dbReference type="RefSeq" id="WP_209349802.1">
    <property type="nucleotide sequence ID" value="NZ_JAGIYZ010000001.1"/>
</dbReference>
<proteinExistence type="predicted"/>
<keyword evidence="1" id="KW-0732">Signal</keyword>
<comment type="caution">
    <text evidence="2">The sequence shown here is derived from an EMBL/GenBank/DDBJ whole genome shotgun (WGS) entry which is preliminary data.</text>
</comment>
<keyword evidence="3" id="KW-1185">Reference proteome</keyword>
<feature type="chain" id="PRO_5047329775" description="Alpha/beta hydrolase" evidence="1">
    <location>
        <begin position="26"/>
        <end position="231"/>
    </location>
</feature>
<evidence type="ECO:0000313" key="2">
    <source>
        <dbReference type="EMBL" id="MBP0462427.1"/>
    </source>
</evidence>
<feature type="signal peptide" evidence="1">
    <location>
        <begin position="1"/>
        <end position="25"/>
    </location>
</feature>
<evidence type="ECO:0000256" key="1">
    <source>
        <dbReference type="SAM" id="SignalP"/>
    </source>
</evidence>
<name>A0ABS4AME8_9PROT</name>
<organism evidence="2 3">
    <name type="scientific">Roseomonas nitratireducens</name>
    <dbReference type="NCBI Taxonomy" id="2820810"/>
    <lineage>
        <taxon>Bacteria</taxon>
        <taxon>Pseudomonadati</taxon>
        <taxon>Pseudomonadota</taxon>
        <taxon>Alphaproteobacteria</taxon>
        <taxon>Acetobacterales</taxon>
        <taxon>Roseomonadaceae</taxon>
        <taxon>Roseomonas</taxon>
    </lineage>
</organism>
<evidence type="ECO:0000313" key="3">
    <source>
        <dbReference type="Proteomes" id="UP000680815"/>
    </source>
</evidence>